<organism evidence="3 4">
    <name type="scientific">Siphonobacter aquaeclarae</name>
    <dbReference type="NCBI Taxonomy" id="563176"/>
    <lineage>
        <taxon>Bacteria</taxon>
        <taxon>Pseudomonadati</taxon>
        <taxon>Bacteroidota</taxon>
        <taxon>Cytophagia</taxon>
        <taxon>Cytophagales</taxon>
        <taxon>Cytophagaceae</taxon>
        <taxon>Siphonobacter</taxon>
    </lineage>
</organism>
<dbReference type="STRING" id="563176.SAMN04488090_2064"/>
<dbReference type="SUPFAM" id="SSF56925">
    <property type="entry name" value="OMPA-like"/>
    <property type="match status" value="1"/>
</dbReference>
<dbReference type="AlphaFoldDB" id="A0A1G9NLE8"/>
<sequence length="242" mass="27439">MSKLALSLLCVVLAAAPGYSQWQIGLQGGVARNQLSTETAYFTYTRYLPQTGLHIGVPVRYAIADWAAIRTGAELTEKNYRQERTGFFDGLYQNTRNRYLTLPLGVEFSFGVKRWKGYCGFGGYAAYWTDSRIQGRGVSVFASPEDQPSDGDQYTSISQLAPVSAFRENYVFDRRKDRRFEAGWTTSAGVRYAFPACQVFLEAQYRYSLTDQQKNYMLLQIPRYNQTILLTTGVLFHLSASH</sequence>
<dbReference type="OrthoDB" id="1007524at2"/>
<evidence type="ECO:0000259" key="2">
    <source>
        <dbReference type="Pfam" id="PF13568"/>
    </source>
</evidence>
<proteinExistence type="predicted"/>
<accession>A0A1G9NLE8</accession>
<dbReference type="Pfam" id="PF13568">
    <property type="entry name" value="OMP_b-brl_2"/>
    <property type="match status" value="1"/>
</dbReference>
<dbReference type="RefSeq" id="WP_093201272.1">
    <property type="nucleotide sequence ID" value="NZ_FNGS01000003.1"/>
</dbReference>
<gene>
    <name evidence="3" type="ORF">SAMN04488090_2064</name>
</gene>
<name>A0A1G9NLE8_9BACT</name>
<protein>
    <submittedName>
        <fullName evidence="3">Outer membrane protein beta-barrel domain-containing protein</fullName>
    </submittedName>
</protein>
<evidence type="ECO:0000256" key="1">
    <source>
        <dbReference type="SAM" id="SignalP"/>
    </source>
</evidence>
<dbReference type="Proteomes" id="UP000198901">
    <property type="component" value="Unassembled WGS sequence"/>
</dbReference>
<evidence type="ECO:0000313" key="4">
    <source>
        <dbReference type="Proteomes" id="UP000198901"/>
    </source>
</evidence>
<dbReference type="InterPro" id="IPR011250">
    <property type="entry name" value="OMP/PagP_B-barrel"/>
</dbReference>
<feature type="domain" description="Outer membrane protein beta-barrel" evidence="2">
    <location>
        <begin position="21"/>
        <end position="211"/>
    </location>
</feature>
<keyword evidence="4" id="KW-1185">Reference proteome</keyword>
<feature type="chain" id="PRO_5011450021" evidence="1">
    <location>
        <begin position="23"/>
        <end position="242"/>
    </location>
</feature>
<evidence type="ECO:0000313" key="3">
    <source>
        <dbReference type="EMBL" id="SDL87432.1"/>
    </source>
</evidence>
<dbReference type="InterPro" id="IPR025665">
    <property type="entry name" value="Beta-barrel_OMP_2"/>
</dbReference>
<dbReference type="Gene3D" id="2.40.160.20">
    <property type="match status" value="1"/>
</dbReference>
<feature type="signal peptide" evidence="1">
    <location>
        <begin position="1"/>
        <end position="22"/>
    </location>
</feature>
<reference evidence="3 4" key="1">
    <citation type="submission" date="2016-10" db="EMBL/GenBank/DDBJ databases">
        <authorList>
            <person name="de Groot N.N."/>
        </authorList>
    </citation>
    <scope>NUCLEOTIDE SEQUENCE [LARGE SCALE GENOMIC DNA]</scope>
    <source>
        <strain evidence="3 4">DSM 21668</strain>
    </source>
</reference>
<keyword evidence="1" id="KW-0732">Signal</keyword>
<dbReference type="EMBL" id="FNGS01000003">
    <property type="protein sequence ID" value="SDL87432.1"/>
    <property type="molecule type" value="Genomic_DNA"/>
</dbReference>